<evidence type="ECO:0008006" key="11">
    <source>
        <dbReference type="Google" id="ProtNLM"/>
    </source>
</evidence>
<evidence type="ECO:0000256" key="3">
    <source>
        <dbReference type="ARBA" id="ARBA00022692"/>
    </source>
</evidence>
<evidence type="ECO:0000256" key="9">
    <source>
        <dbReference type="SAM" id="Phobius"/>
    </source>
</evidence>
<dbReference type="VEuPathDB" id="FungiDB:RhiirFUN_025831"/>
<dbReference type="GO" id="GO:0016705">
    <property type="term" value="F:oxidoreductase activity, acting on paired donors, with incorporation or reduction of molecular oxygen"/>
    <property type="evidence" value="ECO:0007669"/>
    <property type="project" value="InterPro"/>
</dbReference>
<dbReference type="PANTHER" id="PTHR24282">
    <property type="entry name" value="CYTOCHROME P450 FAMILY MEMBER"/>
    <property type="match status" value="1"/>
</dbReference>
<dbReference type="AlphaFoldDB" id="U9TWN8"/>
<evidence type="ECO:0000256" key="5">
    <source>
        <dbReference type="ARBA" id="ARBA00022989"/>
    </source>
</evidence>
<dbReference type="Gene3D" id="1.10.630.10">
    <property type="entry name" value="Cytochrome P450"/>
    <property type="match status" value="1"/>
</dbReference>
<dbReference type="GO" id="GO:0004497">
    <property type="term" value="F:monooxygenase activity"/>
    <property type="evidence" value="ECO:0007669"/>
    <property type="project" value="InterPro"/>
</dbReference>
<evidence type="ECO:0000313" key="10">
    <source>
        <dbReference type="EMBL" id="ESA07791.1"/>
    </source>
</evidence>
<dbReference type="SUPFAM" id="SSF48264">
    <property type="entry name" value="Cytochrome P450"/>
    <property type="match status" value="1"/>
</dbReference>
<keyword evidence="5 9" id="KW-1133">Transmembrane helix</keyword>
<dbReference type="eggNOG" id="KOG0157">
    <property type="taxonomic scope" value="Eukaryota"/>
</dbReference>
<keyword evidence="6" id="KW-0560">Oxidoreductase</keyword>
<comment type="subcellular location">
    <subcellularLocation>
        <location evidence="1">Membrane</location>
    </subcellularLocation>
</comment>
<evidence type="ECO:0000256" key="7">
    <source>
        <dbReference type="ARBA" id="ARBA00023004"/>
    </source>
</evidence>
<gene>
    <name evidence="10" type="ORF">GLOINDRAFT_32449</name>
</gene>
<dbReference type="Pfam" id="PF00067">
    <property type="entry name" value="p450"/>
    <property type="match status" value="1"/>
</dbReference>
<dbReference type="InterPro" id="IPR050665">
    <property type="entry name" value="Cytochrome_P450_Monooxygen"/>
</dbReference>
<keyword evidence="2" id="KW-0349">Heme</keyword>
<dbReference type="GO" id="GO:0020037">
    <property type="term" value="F:heme binding"/>
    <property type="evidence" value="ECO:0007669"/>
    <property type="project" value="InterPro"/>
</dbReference>
<evidence type="ECO:0000256" key="2">
    <source>
        <dbReference type="ARBA" id="ARBA00022617"/>
    </source>
</evidence>
<evidence type="ECO:0000256" key="6">
    <source>
        <dbReference type="ARBA" id="ARBA00023002"/>
    </source>
</evidence>
<dbReference type="PANTHER" id="PTHR24282:SF211">
    <property type="entry name" value="CYTOCHROME P450-RELATED"/>
    <property type="match status" value="1"/>
</dbReference>
<reference evidence="10" key="1">
    <citation type="submission" date="2013-07" db="EMBL/GenBank/DDBJ databases">
        <title>The genome of an arbuscular mycorrhizal fungus provides insights into the evolution of the oldest plant symbiosis.</title>
        <authorList>
            <consortium name="DOE Joint Genome Institute"/>
            <person name="Tisserant E."/>
            <person name="Malbreil M."/>
            <person name="Kuo A."/>
            <person name="Kohler A."/>
            <person name="Symeonidi A."/>
            <person name="Balestrini R."/>
            <person name="Charron P."/>
            <person name="Duensing N."/>
            <person name="Frei-dit-Frey N."/>
            <person name="Gianinazzi-Pearson V."/>
            <person name="Gilbert B."/>
            <person name="Handa Y."/>
            <person name="Hijri M."/>
            <person name="Kaul R."/>
            <person name="Kawaguchi M."/>
            <person name="Krajinski F."/>
            <person name="Lammers P."/>
            <person name="Lapierre D."/>
            <person name="Masclaux F.G."/>
            <person name="Murat C."/>
            <person name="Morin E."/>
            <person name="Ndikumana S."/>
            <person name="Pagni M."/>
            <person name="Petitpierre D."/>
            <person name="Requena N."/>
            <person name="Rosikiewicz P."/>
            <person name="Riley R."/>
            <person name="Saito K."/>
            <person name="San Clemente H."/>
            <person name="Shapiro H."/>
            <person name="van Tuinen D."/>
            <person name="Becard G."/>
            <person name="Bonfante P."/>
            <person name="Paszkowski U."/>
            <person name="Shachar-Hill Y."/>
            <person name="Young J.P."/>
            <person name="Sanders I.R."/>
            <person name="Henrissat B."/>
            <person name="Rensing S.A."/>
            <person name="Grigoriev I.V."/>
            <person name="Corradi N."/>
            <person name="Roux C."/>
            <person name="Martin F."/>
        </authorList>
    </citation>
    <scope>NUCLEOTIDE SEQUENCE</scope>
    <source>
        <strain evidence="10">DAOM 197198</strain>
    </source>
</reference>
<dbReference type="InterPro" id="IPR036396">
    <property type="entry name" value="Cyt_P450_sf"/>
</dbReference>
<dbReference type="HOGENOM" id="CLU_001570_8_2_1"/>
<evidence type="ECO:0000256" key="1">
    <source>
        <dbReference type="ARBA" id="ARBA00004370"/>
    </source>
</evidence>
<accession>U9TWN8</accession>
<dbReference type="EMBL" id="KI289916">
    <property type="protein sequence ID" value="ESA07791.1"/>
    <property type="molecule type" value="Genomic_DNA"/>
</dbReference>
<keyword evidence="8 9" id="KW-0472">Membrane</keyword>
<evidence type="ECO:0000256" key="8">
    <source>
        <dbReference type="ARBA" id="ARBA00023136"/>
    </source>
</evidence>
<organism evidence="10">
    <name type="scientific">Rhizophagus irregularis (strain DAOM 181602 / DAOM 197198 / MUCL 43194)</name>
    <name type="common">Arbuscular mycorrhizal fungus</name>
    <name type="synonym">Glomus intraradices</name>
    <dbReference type="NCBI Taxonomy" id="747089"/>
    <lineage>
        <taxon>Eukaryota</taxon>
        <taxon>Fungi</taxon>
        <taxon>Fungi incertae sedis</taxon>
        <taxon>Mucoromycota</taxon>
        <taxon>Glomeromycotina</taxon>
        <taxon>Glomeromycetes</taxon>
        <taxon>Glomerales</taxon>
        <taxon>Glomeraceae</taxon>
        <taxon>Rhizophagus</taxon>
    </lineage>
</organism>
<sequence length="306" mass="35101">MLDLSSLISFFVLGTIVWVIYKIYIWPIYITPLRKIPGPSSENPFYGNLRTFLLEENPDLKWIQKYGNIVKYHGLFNQPTLVIADTKLIQEITLNHVYDYITPPKMLADGIAIAGRGLVFAEGEDHKRQRKMMNPAFTHNNVKVIYTLFKPRRTESNINLTPYISKATLDVIGIVGFNYEFNSLTSPNELAKAYDSVTNVPQPALRFAISLLSNYVPYIRNIPIDMNRKFKSACEVIDRVSKKLIKEKYNKAEKGELKGKDLLSLLININKTLPIEEKMTDEELKYQVINLKVTTINLLSILLNAR</sequence>
<feature type="transmembrane region" description="Helical" evidence="9">
    <location>
        <begin position="6"/>
        <end position="25"/>
    </location>
</feature>
<keyword evidence="3 9" id="KW-0812">Transmembrane</keyword>
<evidence type="ECO:0000256" key="4">
    <source>
        <dbReference type="ARBA" id="ARBA00022723"/>
    </source>
</evidence>
<dbReference type="GO" id="GO:0016020">
    <property type="term" value="C:membrane"/>
    <property type="evidence" value="ECO:0007669"/>
    <property type="project" value="UniProtKB-SubCell"/>
</dbReference>
<protein>
    <recommendedName>
        <fullName evidence="11">Cytochrome P450</fullName>
    </recommendedName>
</protein>
<keyword evidence="7" id="KW-0408">Iron</keyword>
<name>U9TWN8_RHIID</name>
<proteinExistence type="predicted"/>
<dbReference type="InterPro" id="IPR001128">
    <property type="entry name" value="Cyt_P450"/>
</dbReference>
<keyword evidence="4" id="KW-0479">Metal-binding</keyword>
<dbReference type="GO" id="GO:0005506">
    <property type="term" value="F:iron ion binding"/>
    <property type="evidence" value="ECO:0007669"/>
    <property type="project" value="InterPro"/>
</dbReference>